<dbReference type="PANTHER" id="PTHR42852:SF6">
    <property type="entry name" value="THIOL:DISULFIDE INTERCHANGE PROTEIN DSBE"/>
    <property type="match status" value="1"/>
</dbReference>
<keyword evidence="2" id="KW-0201">Cytochrome c-type biogenesis</keyword>
<evidence type="ECO:0000259" key="7">
    <source>
        <dbReference type="PROSITE" id="PS51352"/>
    </source>
</evidence>
<organism evidence="8 9">
    <name type="scientific">Actinocorallia longicatena</name>
    <dbReference type="NCBI Taxonomy" id="111803"/>
    <lineage>
        <taxon>Bacteria</taxon>
        <taxon>Bacillati</taxon>
        <taxon>Actinomycetota</taxon>
        <taxon>Actinomycetes</taxon>
        <taxon>Streptosporangiales</taxon>
        <taxon>Thermomonosporaceae</taxon>
        <taxon>Actinocorallia</taxon>
    </lineage>
</organism>
<dbReference type="PROSITE" id="PS51352">
    <property type="entry name" value="THIOREDOXIN_2"/>
    <property type="match status" value="1"/>
</dbReference>
<evidence type="ECO:0000313" key="8">
    <source>
        <dbReference type="EMBL" id="GAA3234163.1"/>
    </source>
</evidence>
<dbReference type="RefSeq" id="WP_344836418.1">
    <property type="nucleotide sequence ID" value="NZ_BAAAUV010000026.1"/>
</dbReference>
<evidence type="ECO:0000256" key="4">
    <source>
        <dbReference type="ARBA" id="ARBA00023157"/>
    </source>
</evidence>
<proteinExistence type="predicted"/>
<evidence type="ECO:0000256" key="6">
    <source>
        <dbReference type="SAM" id="SignalP"/>
    </source>
</evidence>
<keyword evidence="6" id="KW-0732">Signal</keyword>
<dbReference type="InterPro" id="IPR050553">
    <property type="entry name" value="Thioredoxin_ResA/DsbE_sf"/>
</dbReference>
<dbReference type="Pfam" id="PF00578">
    <property type="entry name" value="AhpC-TSA"/>
    <property type="match status" value="1"/>
</dbReference>
<evidence type="ECO:0000256" key="2">
    <source>
        <dbReference type="ARBA" id="ARBA00022748"/>
    </source>
</evidence>
<keyword evidence="3" id="KW-0735">Signal-anchor</keyword>
<dbReference type="InterPro" id="IPR013766">
    <property type="entry name" value="Thioredoxin_domain"/>
</dbReference>
<dbReference type="SUPFAM" id="SSF52833">
    <property type="entry name" value="Thioredoxin-like"/>
    <property type="match status" value="1"/>
</dbReference>
<feature type="chain" id="PRO_5046257551" description="Thioredoxin domain-containing protein" evidence="6">
    <location>
        <begin position="25"/>
        <end position="176"/>
    </location>
</feature>
<protein>
    <recommendedName>
        <fullName evidence="7">Thioredoxin domain-containing protein</fullName>
    </recommendedName>
</protein>
<keyword evidence="9" id="KW-1185">Reference proteome</keyword>
<feature type="domain" description="Thioredoxin" evidence="7">
    <location>
        <begin position="33"/>
        <end position="174"/>
    </location>
</feature>
<evidence type="ECO:0000256" key="3">
    <source>
        <dbReference type="ARBA" id="ARBA00022968"/>
    </source>
</evidence>
<name>A0ABP6QKA9_9ACTN</name>
<reference evidence="9" key="1">
    <citation type="journal article" date="2019" name="Int. J. Syst. Evol. Microbiol.">
        <title>The Global Catalogue of Microorganisms (GCM) 10K type strain sequencing project: providing services to taxonomists for standard genome sequencing and annotation.</title>
        <authorList>
            <consortium name="The Broad Institute Genomics Platform"/>
            <consortium name="The Broad Institute Genome Sequencing Center for Infectious Disease"/>
            <person name="Wu L."/>
            <person name="Ma J."/>
        </authorList>
    </citation>
    <scope>NUCLEOTIDE SEQUENCE [LARGE SCALE GENOMIC DNA]</scope>
    <source>
        <strain evidence="9">JCM 9377</strain>
    </source>
</reference>
<dbReference type="Proteomes" id="UP001501237">
    <property type="component" value="Unassembled WGS sequence"/>
</dbReference>
<dbReference type="EMBL" id="BAAAUV010000026">
    <property type="protein sequence ID" value="GAA3234163.1"/>
    <property type="molecule type" value="Genomic_DNA"/>
</dbReference>
<dbReference type="Gene3D" id="3.40.30.10">
    <property type="entry name" value="Glutaredoxin"/>
    <property type="match status" value="1"/>
</dbReference>
<dbReference type="InterPro" id="IPR036249">
    <property type="entry name" value="Thioredoxin-like_sf"/>
</dbReference>
<dbReference type="CDD" id="cd02966">
    <property type="entry name" value="TlpA_like_family"/>
    <property type="match status" value="1"/>
</dbReference>
<dbReference type="PROSITE" id="PS00194">
    <property type="entry name" value="THIOREDOXIN_1"/>
    <property type="match status" value="1"/>
</dbReference>
<dbReference type="PANTHER" id="PTHR42852">
    <property type="entry name" value="THIOL:DISULFIDE INTERCHANGE PROTEIN DSBE"/>
    <property type="match status" value="1"/>
</dbReference>
<dbReference type="InterPro" id="IPR000866">
    <property type="entry name" value="AhpC/TSA"/>
</dbReference>
<keyword evidence="5" id="KW-0676">Redox-active center</keyword>
<evidence type="ECO:0000313" key="9">
    <source>
        <dbReference type="Proteomes" id="UP001501237"/>
    </source>
</evidence>
<sequence length="176" mass="18393">MNPRVAIAVAAVAGLSAAGCSANASDTPAGKVIPAADRGGAVSAQGTGLDDKPLDLADHRGEIVVVNFWGSWCEPCRTEAPVLEAAAKKYTGVRFLGVDSKDTKDGGRAFLRTFKLSYPSFFDPEAKIAAAFKTVNPNSLPATLILDRQGRVAVNLPGQLSAARIEPVLDQMVAEK</sequence>
<keyword evidence="4" id="KW-1015">Disulfide bond</keyword>
<comment type="subcellular location">
    <subcellularLocation>
        <location evidence="1">Cell envelope</location>
    </subcellularLocation>
</comment>
<accession>A0ABP6QKA9</accession>
<evidence type="ECO:0000256" key="1">
    <source>
        <dbReference type="ARBA" id="ARBA00004196"/>
    </source>
</evidence>
<feature type="signal peptide" evidence="6">
    <location>
        <begin position="1"/>
        <end position="24"/>
    </location>
</feature>
<comment type="caution">
    <text evidence="8">The sequence shown here is derived from an EMBL/GenBank/DDBJ whole genome shotgun (WGS) entry which is preliminary data.</text>
</comment>
<dbReference type="InterPro" id="IPR017937">
    <property type="entry name" value="Thioredoxin_CS"/>
</dbReference>
<keyword evidence="3" id="KW-0812">Transmembrane</keyword>
<dbReference type="PROSITE" id="PS51257">
    <property type="entry name" value="PROKAR_LIPOPROTEIN"/>
    <property type="match status" value="1"/>
</dbReference>
<evidence type="ECO:0000256" key="5">
    <source>
        <dbReference type="ARBA" id="ARBA00023284"/>
    </source>
</evidence>
<gene>
    <name evidence="8" type="ORF">GCM10010468_67090</name>
</gene>